<dbReference type="Gene3D" id="3.40.50.300">
    <property type="entry name" value="P-loop containing nucleotide triphosphate hydrolases"/>
    <property type="match status" value="1"/>
</dbReference>
<evidence type="ECO:0000259" key="1">
    <source>
        <dbReference type="Pfam" id="PF00005"/>
    </source>
</evidence>
<keyword evidence="2" id="KW-0547">Nucleotide-binding</keyword>
<dbReference type="GO" id="GO:0005524">
    <property type="term" value="F:ATP binding"/>
    <property type="evidence" value="ECO:0007669"/>
    <property type="project" value="UniProtKB-KW"/>
</dbReference>
<protein>
    <submittedName>
        <fullName evidence="2">ATP-binding cassette domain-containing protein</fullName>
    </submittedName>
</protein>
<feature type="domain" description="ABC transporter" evidence="1">
    <location>
        <begin position="25"/>
        <end position="69"/>
    </location>
</feature>
<evidence type="ECO:0000313" key="2">
    <source>
        <dbReference type="EMBL" id="MFC1458423.1"/>
    </source>
</evidence>
<dbReference type="SUPFAM" id="SSF52540">
    <property type="entry name" value="P-loop containing nucleoside triphosphate hydrolases"/>
    <property type="match status" value="1"/>
</dbReference>
<dbReference type="RefSeq" id="WP_377030350.1">
    <property type="nucleotide sequence ID" value="NZ_JBHOMY010000052.1"/>
</dbReference>
<accession>A0ABV6YB14</accession>
<keyword evidence="2" id="KW-0067">ATP-binding</keyword>
<dbReference type="PANTHER" id="PTHR43394">
    <property type="entry name" value="ATP-DEPENDENT PERMEASE MDL1, MITOCHONDRIAL"/>
    <property type="match status" value="1"/>
</dbReference>
<dbReference type="Pfam" id="PF00005">
    <property type="entry name" value="ABC_tran"/>
    <property type="match status" value="1"/>
</dbReference>
<evidence type="ECO:0000313" key="3">
    <source>
        <dbReference type="Proteomes" id="UP001593940"/>
    </source>
</evidence>
<organism evidence="2 3">
    <name type="scientific">Microvirga arabica</name>
    <dbReference type="NCBI Taxonomy" id="1128671"/>
    <lineage>
        <taxon>Bacteria</taxon>
        <taxon>Pseudomonadati</taxon>
        <taxon>Pseudomonadota</taxon>
        <taxon>Alphaproteobacteria</taxon>
        <taxon>Hyphomicrobiales</taxon>
        <taxon>Methylobacteriaceae</taxon>
        <taxon>Microvirga</taxon>
    </lineage>
</organism>
<feature type="non-terminal residue" evidence="2">
    <location>
        <position position="1"/>
    </location>
</feature>
<dbReference type="PANTHER" id="PTHR43394:SF1">
    <property type="entry name" value="ATP-BINDING CASSETTE SUB-FAMILY B MEMBER 10, MITOCHONDRIAL"/>
    <property type="match status" value="1"/>
</dbReference>
<dbReference type="InterPro" id="IPR039421">
    <property type="entry name" value="Type_1_exporter"/>
</dbReference>
<comment type="caution">
    <text evidence="2">The sequence shown here is derived from an EMBL/GenBank/DDBJ whole genome shotgun (WGS) entry which is preliminary data.</text>
</comment>
<gene>
    <name evidence="2" type="ORF">ACETIH_17305</name>
</gene>
<proteinExistence type="predicted"/>
<dbReference type="EMBL" id="JBHOMY010000052">
    <property type="protein sequence ID" value="MFC1458423.1"/>
    <property type="molecule type" value="Genomic_DNA"/>
</dbReference>
<name>A0ABV6YB14_9HYPH</name>
<keyword evidence="3" id="KW-1185">Reference proteome</keyword>
<dbReference type="Proteomes" id="UP001593940">
    <property type="component" value="Unassembled WGS sequence"/>
</dbReference>
<dbReference type="InterPro" id="IPR003439">
    <property type="entry name" value="ABC_transporter-like_ATP-bd"/>
</dbReference>
<dbReference type="InterPro" id="IPR027417">
    <property type="entry name" value="P-loop_NTPase"/>
</dbReference>
<reference evidence="2 3" key="1">
    <citation type="submission" date="2024-09" db="EMBL/GenBank/DDBJ databases">
        <title>Nodulacao em especies de Leguminosae Basais da Amazonia e Caracterizacao dos Rizobios e Bacterias Associadas aos Nodulos.</title>
        <authorList>
            <person name="Jambeiro I.C.A."/>
            <person name="Lopes I.S."/>
            <person name="Aguiar E.R.G.R."/>
            <person name="Santos A.F.J."/>
            <person name="Dos Santos J.M.F."/>
            <person name="Gross E."/>
        </authorList>
    </citation>
    <scope>NUCLEOTIDE SEQUENCE [LARGE SCALE GENOMIC DNA]</scope>
    <source>
        <strain evidence="2 3">BRUESC1165</strain>
    </source>
</reference>
<sequence>RFDAENDSRAIVAAAQAAGIHEMIVRLPDGYRTRLGAQGAALSAGQRQRIGLARALYKDPFLVVMDEPNSNLDGEGEAALTEAIKGVRARGGMALVIAHRPSALVAVDLVAVIQNGRMAAFGPKEEVIGIRGAIDGAAPRTAAPATAPATARAMA</sequence>